<reference evidence="10 11" key="1">
    <citation type="journal article" date="2007" name="Nature">
        <title>Evolution of genes and genomes on the Drosophila phylogeny.</title>
        <authorList>
            <consortium name="Drosophila 12 Genomes Consortium"/>
            <person name="Clark A.G."/>
            <person name="Eisen M.B."/>
            <person name="Smith D.R."/>
            <person name="Bergman C.M."/>
            <person name="Oliver B."/>
            <person name="Markow T.A."/>
            <person name="Kaufman T.C."/>
            <person name="Kellis M."/>
            <person name="Gelbart W."/>
            <person name="Iyer V.N."/>
            <person name="Pollard D.A."/>
            <person name="Sackton T.B."/>
            <person name="Larracuente A.M."/>
            <person name="Singh N.D."/>
            <person name="Abad J.P."/>
            <person name="Abt D.N."/>
            <person name="Adryan B."/>
            <person name="Aguade M."/>
            <person name="Akashi H."/>
            <person name="Anderson W.W."/>
            <person name="Aquadro C.F."/>
            <person name="Ardell D.H."/>
            <person name="Arguello R."/>
            <person name="Artieri C.G."/>
            <person name="Barbash D.A."/>
            <person name="Barker D."/>
            <person name="Barsanti P."/>
            <person name="Batterham P."/>
            <person name="Batzoglou S."/>
            <person name="Begun D."/>
            <person name="Bhutkar A."/>
            <person name="Blanco E."/>
            <person name="Bosak S.A."/>
            <person name="Bradley R.K."/>
            <person name="Brand A.D."/>
            <person name="Brent M.R."/>
            <person name="Brooks A.N."/>
            <person name="Brown R.H."/>
            <person name="Butlin R.K."/>
            <person name="Caggese C."/>
            <person name="Calvi B.R."/>
            <person name="Bernardo de Carvalho A."/>
            <person name="Caspi A."/>
            <person name="Castrezana S."/>
            <person name="Celniker S.E."/>
            <person name="Chang J.L."/>
            <person name="Chapple C."/>
            <person name="Chatterji S."/>
            <person name="Chinwalla A."/>
            <person name="Civetta A."/>
            <person name="Clifton S.W."/>
            <person name="Comeron J.M."/>
            <person name="Costello J.C."/>
            <person name="Coyne J.A."/>
            <person name="Daub J."/>
            <person name="David R.G."/>
            <person name="Delcher A.L."/>
            <person name="Delehaunty K."/>
            <person name="Do C.B."/>
            <person name="Ebling H."/>
            <person name="Edwards K."/>
            <person name="Eickbush T."/>
            <person name="Evans J.D."/>
            <person name="Filipski A."/>
            <person name="Findeiss S."/>
            <person name="Freyhult E."/>
            <person name="Fulton L."/>
            <person name="Fulton R."/>
            <person name="Garcia A.C."/>
            <person name="Gardiner A."/>
            <person name="Garfield D.A."/>
            <person name="Garvin B.E."/>
            <person name="Gibson G."/>
            <person name="Gilbert D."/>
            <person name="Gnerre S."/>
            <person name="Godfrey J."/>
            <person name="Good R."/>
            <person name="Gotea V."/>
            <person name="Gravely B."/>
            <person name="Greenberg A.J."/>
            <person name="Griffiths-Jones S."/>
            <person name="Gross S."/>
            <person name="Guigo R."/>
            <person name="Gustafson E.A."/>
            <person name="Haerty W."/>
            <person name="Hahn M.W."/>
            <person name="Halligan D.L."/>
            <person name="Halpern A.L."/>
            <person name="Halter G.M."/>
            <person name="Han M.V."/>
            <person name="Heger A."/>
            <person name="Hillier L."/>
            <person name="Hinrichs A.S."/>
            <person name="Holmes I."/>
            <person name="Hoskins R.A."/>
            <person name="Hubisz M.J."/>
            <person name="Hultmark D."/>
            <person name="Huntley M.A."/>
            <person name="Jaffe D.B."/>
            <person name="Jagadeeshan S."/>
            <person name="Jeck W.R."/>
            <person name="Johnson J."/>
            <person name="Jones C.D."/>
            <person name="Jordan W.C."/>
            <person name="Karpen G.H."/>
            <person name="Kataoka E."/>
            <person name="Keightley P.D."/>
            <person name="Kheradpour P."/>
            <person name="Kirkness E.F."/>
            <person name="Koerich L.B."/>
            <person name="Kristiansen K."/>
            <person name="Kudrna D."/>
            <person name="Kulathinal R.J."/>
            <person name="Kumar S."/>
            <person name="Kwok R."/>
            <person name="Lander E."/>
            <person name="Langley C.H."/>
            <person name="Lapoint R."/>
            <person name="Lazzaro B.P."/>
            <person name="Lee S.J."/>
            <person name="Levesque L."/>
            <person name="Li R."/>
            <person name="Lin C.F."/>
            <person name="Lin M.F."/>
            <person name="Lindblad-Toh K."/>
            <person name="Llopart A."/>
            <person name="Long M."/>
            <person name="Low L."/>
            <person name="Lozovsky E."/>
            <person name="Lu J."/>
            <person name="Luo M."/>
            <person name="Machado C.A."/>
            <person name="Makalowski W."/>
            <person name="Marzo M."/>
            <person name="Matsuda M."/>
            <person name="Matzkin L."/>
            <person name="McAllister B."/>
            <person name="McBride C.S."/>
            <person name="McKernan B."/>
            <person name="McKernan K."/>
            <person name="Mendez-Lago M."/>
            <person name="Minx P."/>
            <person name="Mollenhauer M.U."/>
            <person name="Montooth K."/>
            <person name="Mount S.M."/>
            <person name="Mu X."/>
            <person name="Myers E."/>
            <person name="Negre B."/>
            <person name="Newfeld S."/>
            <person name="Nielsen R."/>
            <person name="Noor M.A."/>
            <person name="O'Grady P."/>
            <person name="Pachter L."/>
            <person name="Papaceit M."/>
            <person name="Parisi M.J."/>
            <person name="Parisi M."/>
            <person name="Parts L."/>
            <person name="Pedersen J.S."/>
            <person name="Pesole G."/>
            <person name="Phillippy A.M."/>
            <person name="Ponting C.P."/>
            <person name="Pop M."/>
            <person name="Porcelli D."/>
            <person name="Powell J.R."/>
            <person name="Prohaska S."/>
            <person name="Pruitt K."/>
            <person name="Puig M."/>
            <person name="Quesneville H."/>
            <person name="Ram K.R."/>
            <person name="Rand D."/>
            <person name="Rasmussen M.D."/>
            <person name="Reed L.K."/>
            <person name="Reenan R."/>
            <person name="Reily A."/>
            <person name="Remington K.A."/>
            <person name="Rieger T.T."/>
            <person name="Ritchie M.G."/>
            <person name="Robin C."/>
            <person name="Rogers Y.H."/>
            <person name="Rohde C."/>
            <person name="Rozas J."/>
            <person name="Rubenfield M.J."/>
            <person name="Ruiz A."/>
            <person name="Russo S."/>
            <person name="Salzberg S.L."/>
            <person name="Sanchez-Gracia A."/>
            <person name="Saranga D.J."/>
            <person name="Sato H."/>
            <person name="Schaeffer S.W."/>
            <person name="Schatz M.C."/>
            <person name="Schlenke T."/>
            <person name="Schwartz R."/>
            <person name="Segarra C."/>
            <person name="Singh R.S."/>
            <person name="Sirot L."/>
            <person name="Sirota M."/>
            <person name="Sisneros N.B."/>
            <person name="Smith C.D."/>
            <person name="Smith T.F."/>
            <person name="Spieth J."/>
            <person name="Stage D.E."/>
            <person name="Stark A."/>
            <person name="Stephan W."/>
            <person name="Strausberg R.L."/>
            <person name="Strempel S."/>
            <person name="Sturgill D."/>
            <person name="Sutton G."/>
            <person name="Sutton G.G."/>
            <person name="Tao W."/>
            <person name="Teichmann S."/>
            <person name="Tobari Y.N."/>
            <person name="Tomimura Y."/>
            <person name="Tsolas J.M."/>
            <person name="Valente V.L."/>
            <person name="Venter E."/>
            <person name="Venter J.C."/>
            <person name="Vicario S."/>
            <person name="Vieira F.G."/>
            <person name="Vilella A.J."/>
            <person name="Villasante A."/>
            <person name="Walenz B."/>
            <person name="Wang J."/>
            <person name="Wasserman M."/>
            <person name="Watts T."/>
            <person name="Wilson D."/>
            <person name="Wilson R.K."/>
            <person name="Wing R.A."/>
            <person name="Wolfner M.F."/>
            <person name="Wong A."/>
            <person name="Wong G.K."/>
            <person name="Wu C.I."/>
            <person name="Wu G."/>
            <person name="Yamamoto D."/>
            <person name="Yang H.P."/>
            <person name="Yang S.P."/>
            <person name="Yorke J.A."/>
            <person name="Yoshida K."/>
            <person name="Zdobnov E."/>
            <person name="Zhang P."/>
            <person name="Zhang Y."/>
            <person name="Zimin A.V."/>
            <person name="Baldwin J."/>
            <person name="Abdouelleil A."/>
            <person name="Abdulkadir J."/>
            <person name="Abebe A."/>
            <person name="Abera B."/>
            <person name="Abreu J."/>
            <person name="Acer S.C."/>
            <person name="Aftuck L."/>
            <person name="Alexander A."/>
            <person name="An P."/>
            <person name="Anderson E."/>
            <person name="Anderson S."/>
            <person name="Arachi H."/>
            <person name="Azer M."/>
            <person name="Bachantsang P."/>
            <person name="Barry A."/>
            <person name="Bayul T."/>
            <person name="Berlin A."/>
            <person name="Bessette D."/>
            <person name="Bloom T."/>
            <person name="Blye J."/>
            <person name="Boguslavskiy L."/>
            <person name="Bonnet C."/>
            <person name="Boukhgalter B."/>
            <person name="Bourzgui I."/>
            <person name="Brown A."/>
            <person name="Cahill P."/>
            <person name="Channer S."/>
            <person name="Cheshatsang Y."/>
            <person name="Chuda L."/>
            <person name="Citroen M."/>
            <person name="Collymore A."/>
            <person name="Cooke P."/>
            <person name="Costello M."/>
            <person name="D'Aco K."/>
            <person name="Daza R."/>
            <person name="De Haan G."/>
            <person name="DeGray S."/>
            <person name="DeMaso C."/>
            <person name="Dhargay N."/>
            <person name="Dooley K."/>
            <person name="Dooley E."/>
            <person name="Doricent M."/>
            <person name="Dorje P."/>
            <person name="Dorjee K."/>
            <person name="Dupes A."/>
            <person name="Elong R."/>
            <person name="Falk J."/>
            <person name="Farina A."/>
            <person name="Faro S."/>
            <person name="Ferguson D."/>
            <person name="Fisher S."/>
            <person name="Foley C.D."/>
            <person name="Franke A."/>
            <person name="Friedrich D."/>
            <person name="Gadbois L."/>
            <person name="Gearin G."/>
            <person name="Gearin C.R."/>
            <person name="Giannoukos G."/>
            <person name="Goode T."/>
            <person name="Graham J."/>
            <person name="Grandbois E."/>
            <person name="Grewal S."/>
            <person name="Gyaltsen K."/>
            <person name="Hafez N."/>
            <person name="Hagos B."/>
            <person name="Hall J."/>
            <person name="Henson C."/>
            <person name="Hollinger A."/>
            <person name="Honan T."/>
            <person name="Huard M.D."/>
            <person name="Hughes L."/>
            <person name="Hurhula B."/>
            <person name="Husby M.E."/>
            <person name="Kamat A."/>
            <person name="Kanga B."/>
            <person name="Kashin S."/>
            <person name="Khazanovich D."/>
            <person name="Kisner P."/>
            <person name="Lance K."/>
            <person name="Lara M."/>
            <person name="Lee W."/>
            <person name="Lennon N."/>
            <person name="Letendre F."/>
            <person name="LeVine R."/>
            <person name="Lipovsky A."/>
            <person name="Liu X."/>
            <person name="Liu J."/>
            <person name="Liu S."/>
            <person name="Lokyitsang T."/>
            <person name="Lokyitsang Y."/>
            <person name="Lubonja R."/>
            <person name="Lui A."/>
            <person name="MacDonald P."/>
            <person name="Magnisalis V."/>
            <person name="Maru K."/>
            <person name="Matthews C."/>
            <person name="McCusker W."/>
            <person name="McDonough S."/>
            <person name="Mehta T."/>
            <person name="Meldrim J."/>
            <person name="Meneus L."/>
            <person name="Mihai O."/>
            <person name="Mihalev A."/>
            <person name="Mihova T."/>
            <person name="Mittelman R."/>
            <person name="Mlenga V."/>
            <person name="Montmayeur A."/>
            <person name="Mulrain L."/>
            <person name="Navidi A."/>
            <person name="Naylor J."/>
            <person name="Negash T."/>
            <person name="Nguyen T."/>
            <person name="Nguyen N."/>
            <person name="Nicol R."/>
            <person name="Norbu C."/>
            <person name="Norbu N."/>
            <person name="Novod N."/>
            <person name="O'Neill B."/>
            <person name="Osman S."/>
            <person name="Markiewicz E."/>
            <person name="Oyono O.L."/>
            <person name="Patti C."/>
            <person name="Phunkhang P."/>
            <person name="Pierre F."/>
            <person name="Priest M."/>
            <person name="Raghuraman S."/>
            <person name="Rege F."/>
            <person name="Reyes R."/>
            <person name="Rise C."/>
            <person name="Rogov P."/>
            <person name="Ross K."/>
            <person name="Ryan E."/>
            <person name="Settipalli S."/>
            <person name="Shea T."/>
            <person name="Sherpa N."/>
            <person name="Shi L."/>
            <person name="Shih D."/>
            <person name="Sparrow T."/>
            <person name="Spaulding J."/>
            <person name="Stalker J."/>
            <person name="Stange-Thomann N."/>
            <person name="Stavropoulos S."/>
            <person name="Stone C."/>
            <person name="Strader C."/>
            <person name="Tesfaye S."/>
            <person name="Thomson T."/>
            <person name="Thoulutsang Y."/>
            <person name="Thoulutsang D."/>
            <person name="Topham K."/>
            <person name="Topping I."/>
            <person name="Tsamla T."/>
            <person name="Vassiliev H."/>
            <person name="Vo A."/>
            <person name="Wangchuk T."/>
            <person name="Wangdi T."/>
            <person name="Weiand M."/>
            <person name="Wilkinson J."/>
            <person name="Wilson A."/>
            <person name="Yadav S."/>
            <person name="Young G."/>
            <person name="Yu Q."/>
            <person name="Zembek L."/>
            <person name="Zhong D."/>
            <person name="Zimmer A."/>
            <person name="Zwirko Z."/>
            <person name="Jaffe D.B."/>
            <person name="Alvarez P."/>
            <person name="Brockman W."/>
            <person name="Butler J."/>
            <person name="Chin C."/>
            <person name="Gnerre S."/>
            <person name="Grabherr M."/>
            <person name="Kleber M."/>
            <person name="Mauceli E."/>
            <person name="MacCallum I."/>
        </authorList>
    </citation>
    <scope>NUCLEOTIDE SEQUENCE [LARGE SCALE GENOMIC DNA]</scope>
    <source>
        <strain evidence="11">Tucson 15287-2541.00</strain>
    </source>
</reference>
<evidence type="ECO:0000313" key="10">
    <source>
        <dbReference type="EMBL" id="EDV95492.1"/>
    </source>
</evidence>
<evidence type="ECO:0000256" key="5">
    <source>
        <dbReference type="ARBA" id="ARBA00022792"/>
    </source>
</evidence>
<evidence type="ECO:0000256" key="9">
    <source>
        <dbReference type="SAM" id="Phobius"/>
    </source>
</evidence>
<evidence type="ECO:0000256" key="6">
    <source>
        <dbReference type="ARBA" id="ARBA00022989"/>
    </source>
</evidence>
<dbReference type="AlphaFoldDB" id="B4K0G7"/>
<comment type="similarity">
    <text evidence="2">Belongs to the TMEM186 family.</text>
</comment>
<evidence type="ECO:0000256" key="7">
    <source>
        <dbReference type="ARBA" id="ARBA00023128"/>
    </source>
</evidence>
<dbReference type="PhylomeDB" id="B4K0G7"/>
<protein>
    <recommendedName>
        <fullName evidence="3">Transmembrane protein 186</fullName>
    </recommendedName>
</protein>
<dbReference type="OMA" id="WARYAPA"/>
<accession>B4K0G7</accession>
<dbReference type="PANTHER" id="PTHR13603">
    <property type="entry name" value="TRANSMEMBRANE PROTEIN 186"/>
    <property type="match status" value="1"/>
</dbReference>
<dbReference type="Pfam" id="PF06979">
    <property type="entry name" value="TMEM70"/>
    <property type="match status" value="1"/>
</dbReference>
<keyword evidence="5" id="KW-0999">Mitochondrion inner membrane</keyword>
<dbReference type="InterPro" id="IPR045325">
    <property type="entry name" value="TMEM70/TMEM186/TMEM223"/>
</dbReference>
<organism evidence="11">
    <name type="scientific">Drosophila grimshawi</name>
    <name type="common">Hawaiian fruit fly</name>
    <name type="synonym">Idiomyia grimshawi</name>
    <dbReference type="NCBI Taxonomy" id="7222"/>
    <lineage>
        <taxon>Eukaryota</taxon>
        <taxon>Metazoa</taxon>
        <taxon>Ecdysozoa</taxon>
        <taxon>Arthropoda</taxon>
        <taxon>Hexapoda</taxon>
        <taxon>Insecta</taxon>
        <taxon>Pterygota</taxon>
        <taxon>Neoptera</taxon>
        <taxon>Endopterygota</taxon>
        <taxon>Diptera</taxon>
        <taxon>Brachycera</taxon>
        <taxon>Muscomorpha</taxon>
        <taxon>Ephydroidea</taxon>
        <taxon>Drosophilidae</taxon>
        <taxon>Drosophila</taxon>
        <taxon>Hawaiian Drosophila</taxon>
    </lineage>
</organism>
<evidence type="ECO:0000256" key="4">
    <source>
        <dbReference type="ARBA" id="ARBA00022692"/>
    </source>
</evidence>
<evidence type="ECO:0000256" key="2">
    <source>
        <dbReference type="ARBA" id="ARBA00007020"/>
    </source>
</evidence>
<keyword evidence="4 9" id="KW-0812">Transmembrane</keyword>
<dbReference type="OrthoDB" id="6147888at2759"/>
<dbReference type="Proteomes" id="UP000001070">
    <property type="component" value="Unassembled WGS sequence"/>
</dbReference>
<comment type="subcellular location">
    <subcellularLocation>
        <location evidence="1">Mitochondrion inner membrane</location>
        <topology evidence="1">Multi-pass membrane protein</topology>
    </subcellularLocation>
</comment>
<dbReference type="EMBL" id="CH916444">
    <property type="protein sequence ID" value="EDV95492.1"/>
    <property type="molecule type" value="Genomic_DNA"/>
</dbReference>
<name>B4K0G7_DROGR</name>
<dbReference type="PANTHER" id="PTHR13603:SF1">
    <property type="entry name" value="TRANSMEMBRANE PROTEIN 186"/>
    <property type="match status" value="1"/>
</dbReference>
<dbReference type="STRING" id="7222.B4K0G7"/>
<feature type="transmembrane region" description="Helical" evidence="9">
    <location>
        <begin position="104"/>
        <end position="126"/>
    </location>
</feature>
<gene>
    <name evidence="10" type="primary">Dgri\GH25009</name>
    <name evidence="10" type="ORF">Dgri_GH25009</name>
</gene>
<dbReference type="InterPro" id="IPR026571">
    <property type="entry name" value="Tmem186"/>
</dbReference>
<keyword evidence="11" id="KW-1185">Reference proteome</keyword>
<sequence length="214" mass="24059">MLQRLGRSGAIKLPLSYCVTSCSSISSRCYASTPLTESATTTTERNLKSKLEVGFTEWRPIYKLPLIRLIAAFNRLKVYQAIVTVAGTPLAFALQQAGQVSEDALGIYAAIGVSGLVTLSLGSYVARNIIGFIYINEHQDQLRLAYVDFWGRRKEQLVDIEDLLPDWEPHSTRRLGGFYQPICLRNDDKLRFKLLHRFGVITDPLLFEGLFGQQ</sequence>
<dbReference type="eggNOG" id="ENOG502S11D">
    <property type="taxonomic scope" value="Eukaryota"/>
</dbReference>
<proteinExistence type="inferred from homology"/>
<evidence type="ECO:0000313" key="11">
    <source>
        <dbReference type="Proteomes" id="UP000001070"/>
    </source>
</evidence>
<evidence type="ECO:0000256" key="1">
    <source>
        <dbReference type="ARBA" id="ARBA00004448"/>
    </source>
</evidence>
<keyword evidence="7" id="KW-0496">Mitochondrion</keyword>
<dbReference type="GO" id="GO:0005743">
    <property type="term" value="C:mitochondrial inner membrane"/>
    <property type="evidence" value="ECO:0007669"/>
    <property type="project" value="UniProtKB-SubCell"/>
</dbReference>
<feature type="transmembrane region" description="Helical" evidence="9">
    <location>
        <begin position="78"/>
        <end position="98"/>
    </location>
</feature>
<dbReference type="FunCoup" id="B4K0G7">
    <property type="interactions" value="1956"/>
</dbReference>
<evidence type="ECO:0000256" key="8">
    <source>
        <dbReference type="ARBA" id="ARBA00023136"/>
    </source>
</evidence>
<keyword evidence="6 9" id="KW-1133">Transmembrane helix</keyword>
<keyword evidence="8 9" id="KW-0472">Membrane</keyword>
<dbReference type="HOGENOM" id="CLU_112179_0_0_1"/>
<evidence type="ECO:0000256" key="3">
    <source>
        <dbReference type="ARBA" id="ARBA00014604"/>
    </source>
</evidence>
<dbReference type="InParanoid" id="B4K0G7"/>